<feature type="binding site" evidence="6">
    <location>
        <position position="146"/>
    </location>
    <ligand>
        <name>S-adenosyl-L-methionine</name>
        <dbReference type="ChEBI" id="CHEBI:59789"/>
    </ligand>
</feature>
<dbReference type="EC" id="2.1.1.-" evidence="6"/>
<comment type="similarity">
    <text evidence="6">Belongs to the methyltransferase superfamily. RNA methyltransferase RsmG family.</text>
</comment>
<dbReference type="PIRSF" id="PIRSF003078">
    <property type="entry name" value="GidB"/>
    <property type="match status" value="1"/>
</dbReference>
<evidence type="ECO:0000256" key="3">
    <source>
        <dbReference type="ARBA" id="ARBA00022603"/>
    </source>
</evidence>
<feature type="binding site" evidence="6">
    <location>
        <position position="80"/>
    </location>
    <ligand>
        <name>S-adenosyl-L-methionine</name>
        <dbReference type="ChEBI" id="CHEBI:59789"/>
    </ligand>
</feature>
<protein>
    <recommendedName>
        <fullName evidence="6">Ribosomal RNA small subunit methyltransferase G</fullName>
        <ecNumber evidence="6">2.1.1.-</ecNumber>
    </recommendedName>
    <alternativeName>
        <fullName evidence="6">16S rRNA 7-methylguanosine methyltransferase</fullName>
        <shortName evidence="6">16S rRNA m7G methyltransferase</shortName>
    </alternativeName>
</protein>
<dbReference type="Pfam" id="PF02527">
    <property type="entry name" value="GidB"/>
    <property type="match status" value="1"/>
</dbReference>
<dbReference type="RefSeq" id="WP_171113377.1">
    <property type="nucleotide sequence ID" value="NZ_CP053097.1"/>
</dbReference>
<evidence type="ECO:0000256" key="5">
    <source>
        <dbReference type="ARBA" id="ARBA00022691"/>
    </source>
</evidence>
<gene>
    <name evidence="6 7" type="primary">rsmG</name>
    <name evidence="7" type="ORF">HLA92_02940</name>
</gene>
<keyword evidence="4 6" id="KW-0808">Transferase</keyword>
<dbReference type="SUPFAM" id="SSF53335">
    <property type="entry name" value="S-adenosyl-L-methionine-dependent methyltransferases"/>
    <property type="match status" value="1"/>
</dbReference>
<keyword evidence="3 6" id="KW-0489">Methyltransferase</keyword>
<evidence type="ECO:0000313" key="8">
    <source>
        <dbReference type="Proteomes" id="UP000502118"/>
    </source>
</evidence>
<dbReference type="InterPro" id="IPR029063">
    <property type="entry name" value="SAM-dependent_MTases_sf"/>
</dbReference>
<organism evidence="7 8">
    <name type="scientific">Mycoplasma miroungirhinis</name>
    <dbReference type="NCBI Taxonomy" id="754516"/>
    <lineage>
        <taxon>Bacteria</taxon>
        <taxon>Bacillati</taxon>
        <taxon>Mycoplasmatota</taxon>
        <taxon>Mollicutes</taxon>
        <taxon>Mycoplasmataceae</taxon>
        <taxon>Mycoplasma</taxon>
    </lineage>
</organism>
<evidence type="ECO:0000313" key="7">
    <source>
        <dbReference type="EMBL" id="QJR44369.1"/>
    </source>
</evidence>
<dbReference type="InterPro" id="IPR003682">
    <property type="entry name" value="rRNA_ssu_MeTfrase_G"/>
</dbReference>
<evidence type="ECO:0000256" key="6">
    <source>
        <dbReference type="HAMAP-Rule" id="MF_00074"/>
    </source>
</evidence>
<comment type="subcellular location">
    <subcellularLocation>
        <location evidence="6">Cytoplasm</location>
    </subcellularLocation>
</comment>
<feature type="binding site" evidence="6">
    <location>
        <begin position="131"/>
        <end position="132"/>
    </location>
    <ligand>
        <name>S-adenosyl-L-methionine</name>
        <dbReference type="ChEBI" id="CHEBI:59789"/>
    </ligand>
</feature>
<comment type="caution">
    <text evidence="6">Lacks conserved residue(s) required for the propagation of feature annotation.</text>
</comment>
<dbReference type="GO" id="GO:0070043">
    <property type="term" value="F:rRNA (guanine-N7-)-methyltransferase activity"/>
    <property type="evidence" value="ECO:0007669"/>
    <property type="project" value="UniProtKB-UniRule"/>
</dbReference>
<dbReference type="AlphaFoldDB" id="A0A6M4JED4"/>
<evidence type="ECO:0000256" key="2">
    <source>
        <dbReference type="ARBA" id="ARBA00022552"/>
    </source>
</evidence>
<name>A0A6M4JED4_9MOLU</name>
<comment type="function">
    <text evidence="6">Specifically methylates the N7 position of a guanine in 16S rRNA.</text>
</comment>
<dbReference type="GO" id="GO:0005829">
    <property type="term" value="C:cytosol"/>
    <property type="evidence" value="ECO:0007669"/>
    <property type="project" value="TreeGrafter"/>
</dbReference>
<keyword evidence="2 6" id="KW-0698">rRNA processing</keyword>
<dbReference type="KEGG" id="mmio:HLA92_02940"/>
<evidence type="ECO:0000256" key="4">
    <source>
        <dbReference type="ARBA" id="ARBA00022679"/>
    </source>
</evidence>
<dbReference type="Gene3D" id="3.40.50.150">
    <property type="entry name" value="Vaccinia Virus protein VP39"/>
    <property type="match status" value="1"/>
</dbReference>
<keyword evidence="5 6" id="KW-0949">S-adenosyl-L-methionine</keyword>
<feature type="binding site" evidence="6">
    <location>
        <position position="85"/>
    </location>
    <ligand>
        <name>S-adenosyl-L-methionine</name>
        <dbReference type="ChEBI" id="CHEBI:59789"/>
    </ligand>
</feature>
<evidence type="ECO:0000256" key="1">
    <source>
        <dbReference type="ARBA" id="ARBA00022490"/>
    </source>
</evidence>
<reference evidence="7 8" key="1">
    <citation type="submission" date="2020-05" db="EMBL/GenBank/DDBJ databases">
        <title>Novel Mycoplasma species detected in Mirounga angustirostris (northern elephant seal) from the USA.</title>
        <authorList>
            <person name="Volokhov D.V."/>
        </authorList>
    </citation>
    <scope>NUCLEOTIDE SEQUENCE [LARGE SCALE GENOMIC DNA]</scope>
    <source>
        <strain evidence="7 8">Mirounga ES2806-NAS</strain>
    </source>
</reference>
<keyword evidence="8" id="KW-1185">Reference proteome</keyword>
<dbReference type="Proteomes" id="UP000502118">
    <property type="component" value="Chromosome"/>
</dbReference>
<dbReference type="HAMAP" id="MF_00074">
    <property type="entry name" value="16SrRNA_methyltr_G"/>
    <property type="match status" value="1"/>
</dbReference>
<keyword evidence="1 6" id="KW-0963">Cytoplasm</keyword>
<dbReference type="PANTHER" id="PTHR31760:SF0">
    <property type="entry name" value="S-ADENOSYL-L-METHIONINE-DEPENDENT METHYLTRANSFERASES SUPERFAMILY PROTEIN"/>
    <property type="match status" value="1"/>
</dbReference>
<dbReference type="PANTHER" id="PTHR31760">
    <property type="entry name" value="S-ADENOSYL-L-METHIONINE-DEPENDENT METHYLTRANSFERASES SUPERFAMILY PROTEIN"/>
    <property type="match status" value="1"/>
</dbReference>
<dbReference type="NCBIfam" id="TIGR00138">
    <property type="entry name" value="rsmG_gidB"/>
    <property type="match status" value="1"/>
</dbReference>
<sequence length="232" mass="27095">MLTKTEIEKILINFHINLDSDKLEILFEYYLLIEEYNKVMNLTGFYGEQLIIEGFIESYFLLENAFDLSNDYKYKLVDIGAGVGFPSLPYLIMTNKNIDLTIIEPLKKRCNFLEIVKNQLKLKINIINDRAENVKLQNEFDLVTARAVMKLKYLVEISCQLGKINSQQVFIKGSNVQLELENAQKILSVLNLKSSVKEYNFHGIRLNNLVYIFKTQNIDNKFPRPWNIIIKN</sequence>
<accession>A0A6M4JED4</accession>
<dbReference type="EMBL" id="CP053097">
    <property type="protein sequence ID" value="QJR44369.1"/>
    <property type="molecule type" value="Genomic_DNA"/>
</dbReference>
<proteinExistence type="inferred from homology"/>